<reference evidence="6" key="1">
    <citation type="journal article" date="2022" name="bioRxiv">
        <title>Genomics of Preaxostyla Flagellates Illuminates Evolutionary Transitions and the Path Towards Mitochondrial Loss.</title>
        <authorList>
            <person name="Novak L.V.F."/>
            <person name="Treitli S.C."/>
            <person name="Pyrih J."/>
            <person name="Halakuc P."/>
            <person name="Pipaliya S.V."/>
            <person name="Vacek V."/>
            <person name="Brzon O."/>
            <person name="Soukal P."/>
            <person name="Eme L."/>
            <person name="Dacks J.B."/>
            <person name="Karnkowska A."/>
            <person name="Elias M."/>
            <person name="Hampl V."/>
        </authorList>
    </citation>
    <scope>NUCLEOTIDE SEQUENCE</scope>
    <source>
        <strain evidence="6">RCP-MX</strain>
    </source>
</reference>
<organism evidence="6 7">
    <name type="scientific">Paratrimastix pyriformis</name>
    <dbReference type="NCBI Taxonomy" id="342808"/>
    <lineage>
        <taxon>Eukaryota</taxon>
        <taxon>Metamonada</taxon>
        <taxon>Preaxostyla</taxon>
        <taxon>Paratrimastigidae</taxon>
        <taxon>Paratrimastix</taxon>
    </lineage>
</organism>
<dbReference type="Pfam" id="PF01753">
    <property type="entry name" value="zf-MYND"/>
    <property type="match status" value="1"/>
</dbReference>
<keyword evidence="2 4" id="KW-0863">Zinc-finger</keyword>
<comment type="caution">
    <text evidence="6">The sequence shown here is derived from an EMBL/GenBank/DDBJ whole genome shotgun (WGS) entry which is preliminary data.</text>
</comment>
<dbReference type="EMBL" id="JAPMOS010000007">
    <property type="protein sequence ID" value="KAJ4461392.1"/>
    <property type="molecule type" value="Genomic_DNA"/>
</dbReference>
<evidence type="ECO:0000256" key="2">
    <source>
        <dbReference type="ARBA" id="ARBA00022771"/>
    </source>
</evidence>
<dbReference type="SUPFAM" id="SSF144232">
    <property type="entry name" value="HIT/MYND zinc finger-like"/>
    <property type="match status" value="1"/>
</dbReference>
<dbReference type="Proteomes" id="UP001141327">
    <property type="component" value="Unassembled WGS sequence"/>
</dbReference>
<keyword evidence="1" id="KW-0479">Metal-binding</keyword>
<dbReference type="InterPro" id="IPR002893">
    <property type="entry name" value="Znf_MYND"/>
</dbReference>
<dbReference type="Gene3D" id="6.10.140.2220">
    <property type="match status" value="1"/>
</dbReference>
<name>A0ABQ8US87_9EUKA</name>
<evidence type="ECO:0000256" key="1">
    <source>
        <dbReference type="ARBA" id="ARBA00022723"/>
    </source>
</evidence>
<proteinExistence type="predicted"/>
<evidence type="ECO:0000256" key="3">
    <source>
        <dbReference type="ARBA" id="ARBA00022833"/>
    </source>
</evidence>
<evidence type="ECO:0000313" key="7">
    <source>
        <dbReference type="Proteomes" id="UP001141327"/>
    </source>
</evidence>
<evidence type="ECO:0000313" key="6">
    <source>
        <dbReference type="EMBL" id="KAJ4461392.1"/>
    </source>
</evidence>
<sequence>MEDDTRLDTTCITPEVWTEVHQEITEFAGAGEDCKKLTRSAATIRKLLFSSIPKEQITGAEVLAFLLQRCGNFVTSPTQFDGLLLGEKDDEPSLLPRLVELLKANQTGRISVCRALAAVPPLAHLQQPLRAAFLADEALLAALHENMSTDQPDRCPGARGLVALCPREPARLQLLRLHTVRLLDDARRCLGGHPMLLEETLVMVHALCRVATPYGAFLEAHRDSLLPFAGPFAAMLGMNTSSLLQTSRVIDMVGCLLRDEDAPAMEAMAVELLKGGLAHHLTRLVHLHVLRAPAQAPFRAPWEAERRRAVSRAATLLGMVLRHPAARALAPEEGGLALKDALLDLYGDASLLAPSASPAPPSASAPVSPEAEPLPAPVQQALSAALLHLGATADPAALVEAGPSDFARCGRCRCVRYCGRECQRADWAAHKAFCWKQESAQR</sequence>
<evidence type="ECO:0000256" key="4">
    <source>
        <dbReference type="PROSITE-ProRule" id="PRU00134"/>
    </source>
</evidence>
<accession>A0ABQ8US87</accession>
<dbReference type="PROSITE" id="PS50865">
    <property type="entry name" value="ZF_MYND_2"/>
    <property type="match status" value="1"/>
</dbReference>
<keyword evidence="7" id="KW-1185">Reference proteome</keyword>
<keyword evidence="3" id="KW-0862">Zinc</keyword>
<protein>
    <recommendedName>
        <fullName evidence="5">MYND-type domain-containing protein</fullName>
    </recommendedName>
</protein>
<feature type="domain" description="MYND-type" evidence="5">
    <location>
        <begin position="407"/>
        <end position="434"/>
    </location>
</feature>
<gene>
    <name evidence="6" type="ORF">PAPYR_1952</name>
</gene>
<evidence type="ECO:0000259" key="5">
    <source>
        <dbReference type="PROSITE" id="PS50865"/>
    </source>
</evidence>